<dbReference type="EMBL" id="FUYA01000004">
    <property type="protein sequence ID" value="SKA71438.1"/>
    <property type="molecule type" value="Genomic_DNA"/>
</dbReference>
<dbReference type="SUPFAM" id="SSF51905">
    <property type="entry name" value="FAD/NAD(P)-binding domain"/>
    <property type="match status" value="1"/>
</dbReference>
<keyword evidence="7 11" id="KW-0274">FAD</keyword>
<evidence type="ECO:0000259" key="12">
    <source>
        <dbReference type="Pfam" id="PF00890"/>
    </source>
</evidence>
<comment type="function">
    <text evidence="11">Catalyzes the oxidation of L-aspartate to iminoaspartate.</text>
</comment>
<dbReference type="GO" id="GO:0008734">
    <property type="term" value="F:L-aspartate oxidase activity"/>
    <property type="evidence" value="ECO:0007669"/>
    <property type="project" value="UniProtKB-UniRule"/>
</dbReference>
<dbReference type="Proteomes" id="UP000189733">
    <property type="component" value="Unassembled WGS sequence"/>
</dbReference>
<dbReference type="RefSeq" id="WP_078684765.1">
    <property type="nucleotide sequence ID" value="NZ_FUYA01000004.1"/>
</dbReference>
<evidence type="ECO:0000256" key="2">
    <source>
        <dbReference type="ARBA" id="ARBA00004950"/>
    </source>
</evidence>
<evidence type="ECO:0000313" key="14">
    <source>
        <dbReference type="Proteomes" id="UP000189733"/>
    </source>
</evidence>
<evidence type="ECO:0000256" key="3">
    <source>
        <dbReference type="ARBA" id="ARBA00008562"/>
    </source>
</evidence>
<evidence type="ECO:0000256" key="4">
    <source>
        <dbReference type="ARBA" id="ARBA00012173"/>
    </source>
</evidence>
<dbReference type="GO" id="GO:0009435">
    <property type="term" value="P:NAD+ biosynthetic process"/>
    <property type="evidence" value="ECO:0007669"/>
    <property type="project" value="UniProtKB-UniPathway"/>
</dbReference>
<keyword evidence="14" id="KW-1185">Reference proteome</keyword>
<dbReference type="Gene3D" id="3.50.50.60">
    <property type="entry name" value="FAD/NAD(P)-binding domain"/>
    <property type="match status" value="1"/>
</dbReference>
<gene>
    <name evidence="13" type="ORF">SAMN02745702_01481</name>
</gene>
<accession>A0A1T4W303</accession>
<keyword evidence="5 11" id="KW-0285">Flavoprotein</keyword>
<dbReference type="STRING" id="1121442.SAMN02745702_01481"/>
<keyword evidence="8 11" id="KW-0560">Oxidoreductase</keyword>
<organism evidence="13 14">
    <name type="scientific">Desulfobaculum bizertense DSM 18034</name>
    <dbReference type="NCBI Taxonomy" id="1121442"/>
    <lineage>
        <taxon>Bacteria</taxon>
        <taxon>Pseudomonadati</taxon>
        <taxon>Thermodesulfobacteriota</taxon>
        <taxon>Desulfovibrionia</taxon>
        <taxon>Desulfovibrionales</taxon>
        <taxon>Desulfovibrionaceae</taxon>
        <taxon>Desulfobaculum</taxon>
    </lineage>
</organism>
<comment type="catalytic activity">
    <reaction evidence="9">
        <text>L-aspartate + O2 = iminosuccinate + H2O2</text>
        <dbReference type="Rhea" id="RHEA:25876"/>
        <dbReference type="ChEBI" id="CHEBI:15379"/>
        <dbReference type="ChEBI" id="CHEBI:16240"/>
        <dbReference type="ChEBI" id="CHEBI:29991"/>
        <dbReference type="ChEBI" id="CHEBI:77875"/>
        <dbReference type="EC" id="1.4.3.16"/>
    </reaction>
    <physiologicalReaction direction="left-to-right" evidence="9">
        <dbReference type="Rhea" id="RHEA:25877"/>
    </physiologicalReaction>
</comment>
<dbReference type="EC" id="1.4.3.16" evidence="4 10"/>
<reference evidence="13 14" key="1">
    <citation type="submission" date="2017-02" db="EMBL/GenBank/DDBJ databases">
        <authorList>
            <person name="Peterson S.W."/>
        </authorList>
    </citation>
    <scope>NUCLEOTIDE SEQUENCE [LARGE SCALE GENOMIC DNA]</scope>
    <source>
        <strain evidence="13 14">DSM 18034</strain>
    </source>
</reference>
<evidence type="ECO:0000256" key="9">
    <source>
        <dbReference type="ARBA" id="ARBA00048305"/>
    </source>
</evidence>
<evidence type="ECO:0000256" key="11">
    <source>
        <dbReference type="RuleBase" id="RU362049"/>
    </source>
</evidence>
<sequence length="526" mass="58227">MNCYRYRTEVLIIGSGIAGATAALQLADEGRQVSLLTADDAPDKGNSALAQGGIIYKAPDENPKALEEDILVAGWRQNNPRAVRFVAQQGPQAVKDILLDKLKVDFARDEKGALDLHREGGHDRPRIIHCADYSGRAIMDQLTAAVQRHPNITIMTKRTAIDLLTSHHHAKALEFKYQLKNQCCGAYVYNDDLKQVETILADYTILATGGIGQIYQHTTNTASSIGSGMVMASRAKAKTINAEYVQFHPTSLYHRAPRRFLISEAVRGAGARLVNEKGEAFMSRYDPRADLAPRDIVTRAIQDEMLATGSPCVYLDVAKYSTVDIEKSFPTITNKCREIGLEITKEPIPVVPSAHYFCGGVLTDTHARTTLSRLYAVGECACTGLHGANRLASTSLLEALLYGVSAAEDISKHYNARNKLPKRLVEAMPDWVSGGNTENEDPALIAQDWATIRTTMWNYVGITRTTPRLKRAYDDMRSLYRNLQDFYRETPISKSLIDLFHGCYAAYIVTLGASRNHTSTGCHYRK</sequence>
<evidence type="ECO:0000256" key="5">
    <source>
        <dbReference type="ARBA" id="ARBA00022630"/>
    </source>
</evidence>
<evidence type="ECO:0000313" key="13">
    <source>
        <dbReference type="EMBL" id="SKA71438.1"/>
    </source>
</evidence>
<comment type="similarity">
    <text evidence="3 11">Belongs to the FAD-dependent oxidoreductase 2 family. NadB subfamily.</text>
</comment>
<dbReference type="NCBIfam" id="TIGR00551">
    <property type="entry name" value="nadB"/>
    <property type="match status" value="1"/>
</dbReference>
<dbReference type="PANTHER" id="PTHR42716:SF2">
    <property type="entry name" value="L-ASPARTATE OXIDASE, CHLOROPLASTIC"/>
    <property type="match status" value="1"/>
</dbReference>
<name>A0A1T4W303_9BACT</name>
<dbReference type="InterPro" id="IPR005288">
    <property type="entry name" value="NadB"/>
</dbReference>
<protein>
    <recommendedName>
        <fullName evidence="4 10">L-aspartate oxidase</fullName>
        <ecNumber evidence="4 10">1.4.3.16</ecNumber>
    </recommendedName>
</protein>
<dbReference type="SUPFAM" id="SSF46977">
    <property type="entry name" value="Succinate dehydrogenase/fumarate reductase flavoprotein C-terminal domain"/>
    <property type="match status" value="1"/>
</dbReference>
<dbReference type="SUPFAM" id="SSF56425">
    <property type="entry name" value="Succinate dehydrogenase/fumarate reductase flavoprotein, catalytic domain"/>
    <property type="match status" value="1"/>
</dbReference>
<evidence type="ECO:0000256" key="7">
    <source>
        <dbReference type="ARBA" id="ARBA00022827"/>
    </source>
</evidence>
<dbReference type="InterPro" id="IPR037099">
    <property type="entry name" value="Fum_R/Succ_DH_flav-like_C_sf"/>
</dbReference>
<comment type="subcellular location">
    <subcellularLocation>
        <location evidence="11">Cytoplasm</location>
    </subcellularLocation>
</comment>
<dbReference type="Pfam" id="PF00890">
    <property type="entry name" value="FAD_binding_2"/>
    <property type="match status" value="1"/>
</dbReference>
<dbReference type="GO" id="GO:0005737">
    <property type="term" value="C:cytoplasm"/>
    <property type="evidence" value="ECO:0007669"/>
    <property type="project" value="UniProtKB-SubCell"/>
</dbReference>
<comment type="cofactor">
    <cofactor evidence="1 11">
        <name>FAD</name>
        <dbReference type="ChEBI" id="CHEBI:57692"/>
    </cofactor>
</comment>
<dbReference type="Gene3D" id="3.90.700.10">
    <property type="entry name" value="Succinate dehydrogenase/fumarate reductase flavoprotein, catalytic domain"/>
    <property type="match status" value="1"/>
</dbReference>
<dbReference type="AlphaFoldDB" id="A0A1T4W303"/>
<evidence type="ECO:0000256" key="6">
    <source>
        <dbReference type="ARBA" id="ARBA00022642"/>
    </source>
</evidence>
<comment type="pathway">
    <text evidence="2 11">Cofactor biosynthesis; NAD(+) biosynthesis; iminoaspartate from L-aspartate (oxidase route): step 1/1.</text>
</comment>
<dbReference type="UniPathway" id="UPA00253">
    <property type="reaction ID" value="UER00326"/>
</dbReference>
<evidence type="ECO:0000256" key="1">
    <source>
        <dbReference type="ARBA" id="ARBA00001974"/>
    </source>
</evidence>
<dbReference type="Gene3D" id="1.20.58.100">
    <property type="entry name" value="Fumarate reductase/succinate dehydrogenase flavoprotein-like, C-terminal domain"/>
    <property type="match status" value="1"/>
</dbReference>
<dbReference type="InterPro" id="IPR003953">
    <property type="entry name" value="FAD-dep_OxRdtase_2_FAD-bd"/>
</dbReference>
<proteinExistence type="inferred from homology"/>
<feature type="domain" description="FAD-dependent oxidoreductase 2 FAD-binding" evidence="12">
    <location>
        <begin position="10"/>
        <end position="396"/>
    </location>
</feature>
<dbReference type="PRINTS" id="PR00368">
    <property type="entry name" value="FADPNR"/>
</dbReference>
<dbReference type="FunFam" id="3.90.700.10:FF:000002">
    <property type="entry name" value="L-aspartate oxidase"/>
    <property type="match status" value="1"/>
</dbReference>
<keyword evidence="6 11" id="KW-0662">Pyridine nucleotide biosynthesis</keyword>
<dbReference type="InterPro" id="IPR027477">
    <property type="entry name" value="Succ_DH/fumarate_Rdtase_cat_sf"/>
</dbReference>
<dbReference type="PRINTS" id="PR00411">
    <property type="entry name" value="PNDRDTASEI"/>
</dbReference>
<dbReference type="PANTHER" id="PTHR42716">
    <property type="entry name" value="L-ASPARTATE OXIDASE"/>
    <property type="match status" value="1"/>
</dbReference>
<evidence type="ECO:0000256" key="8">
    <source>
        <dbReference type="ARBA" id="ARBA00023002"/>
    </source>
</evidence>
<dbReference type="OrthoDB" id="9806724at2"/>
<evidence type="ECO:0000256" key="10">
    <source>
        <dbReference type="NCBIfam" id="TIGR00551"/>
    </source>
</evidence>
<dbReference type="InterPro" id="IPR036188">
    <property type="entry name" value="FAD/NAD-bd_sf"/>
</dbReference>